<dbReference type="RefSeq" id="XP_014144366.1">
    <property type="nucleotide sequence ID" value="XM_014288891.1"/>
</dbReference>
<evidence type="ECO:0000313" key="2">
    <source>
        <dbReference type="Proteomes" id="UP000054560"/>
    </source>
</evidence>
<gene>
    <name evidence="1" type="ORF">SARC_17008</name>
</gene>
<accession>A0A0L0F1H4</accession>
<dbReference type="Proteomes" id="UP000054560">
    <property type="component" value="Unassembled WGS sequence"/>
</dbReference>
<keyword evidence="2" id="KW-1185">Reference proteome</keyword>
<evidence type="ECO:0000313" key="1">
    <source>
        <dbReference type="EMBL" id="KNC70464.1"/>
    </source>
</evidence>
<dbReference type="EMBL" id="KQ251102">
    <property type="protein sequence ID" value="KNC70464.1"/>
    <property type="molecule type" value="Genomic_DNA"/>
</dbReference>
<name>A0A0L0F1H4_9EUKA</name>
<protein>
    <submittedName>
        <fullName evidence="1">Uncharacterized protein</fullName>
    </submittedName>
</protein>
<sequence>SIPDKSKRAMLGTLIRLVQFQNKFYGDMYNEGVLDSPNMAKIFMQYAEELQSIYVKVGMGVRRTMRMCTCIDVVGF</sequence>
<dbReference type="GeneID" id="25917512"/>
<reference evidence="1 2" key="1">
    <citation type="submission" date="2011-02" db="EMBL/GenBank/DDBJ databases">
        <title>The Genome Sequence of Sphaeroforma arctica JP610.</title>
        <authorList>
            <consortium name="The Broad Institute Genome Sequencing Platform"/>
            <person name="Russ C."/>
            <person name="Cuomo C."/>
            <person name="Young S.K."/>
            <person name="Zeng Q."/>
            <person name="Gargeya S."/>
            <person name="Alvarado L."/>
            <person name="Berlin A."/>
            <person name="Chapman S.B."/>
            <person name="Chen Z."/>
            <person name="Freedman E."/>
            <person name="Gellesch M."/>
            <person name="Goldberg J."/>
            <person name="Griggs A."/>
            <person name="Gujja S."/>
            <person name="Heilman E."/>
            <person name="Heiman D."/>
            <person name="Howarth C."/>
            <person name="Mehta T."/>
            <person name="Neiman D."/>
            <person name="Pearson M."/>
            <person name="Roberts A."/>
            <person name="Saif S."/>
            <person name="Shea T."/>
            <person name="Shenoy N."/>
            <person name="Sisk P."/>
            <person name="Stolte C."/>
            <person name="Sykes S."/>
            <person name="White J."/>
            <person name="Yandava C."/>
            <person name="Burger G."/>
            <person name="Gray M.W."/>
            <person name="Holland P.W.H."/>
            <person name="King N."/>
            <person name="Lang F.B.F."/>
            <person name="Roger A.J."/>
            <person name="Ruiz-Trillo I."/>
            <person name="Haas B."/>
            <person name="Nusbaum C."/>
            <person name="Birren B."/>
        </authorList>
    </citation>
    <scope>NUCLEOTIDE SEQUENCE [LARGE SCALE GENOMIC DNA]</scope>
    <source>
        <strain evidence="1 2">JP610</strain>
    </source>
</reference>
<dbReference type="AlphaFoldDB" id="A0A0L0F1H4"/>
<proteinExistence type="predicted"/>
<organism evidence="1 2">
    <name type="scientific">Sphaeroforma arctica JP610</name>
    <dbReference type="NCBI Taxonomy" id="667725"/>
    <lineage>
        <taxon>Eukaryota</taxon>
        <taxon>Ichthyosporea</taxon>
        <taxon>Ichthyophonida</taxon>
        <taxon>Sphaeroforma</taxon>
    </lineage>
</organism>
<feature type="non-terminal residue" evidence="1">
    <location>
        <position position="1"/>
    </location>
</feature>